<keyword evidence="4" id="KW-0325">Glycoprotein</keyword>
<dbReference type="PANTHER" id="PTHR10426:SF136">
    <property type="entry name" value="PROTEIN STRICTOSIDINE SYNTHASE-LIKE 9-LIKE"/>
    <property type="match status" value="1"/>
</dbReference>
<gene>
    <name evidence="7" type="ORF">Gogos_016283</name>
</gene>
<organism evidence="7 8">
    <name type="scientific">Gossypium gossypioides</name>
    <name type="common">Mexican cotton</name>
    <name type="synonym">Selera gossypioides</name>
    <dbReference type="NCBI Taxonomy" id="34282"/>
    <lineage>
        <taxon>Eukaryota</taxon>
        <taxon>Viridiplantae</taxon>
        <taxon>Streptophyta</taxon>
        <taxon>Embryophyta</taxon>
        <taxon>Tracheophyta</taxon>
        <taxon>Spermatophyta</taxon>
        <taxon>Magnoliopsida</taxon>
        <taxon>eudicotyledons</taxon>
        <taxon>Gunneridae</taxon>
        <taxon>Pentapetalae</taxon>
        <taxon>rosids</taxon>
        <taxon>malvids</taxon>
        <taxon>Malvales</taxon>
        <taxon>Malvaceae</taxon>
        <taxon>Malvoideae</taxon>
        <taxon>Gossypium</taxon>
    </lineage>
</organism>
<accession>A0A7J9B766</accession>
<dbReference type="SUPFAM" id="SSF63829">
    <property type="entry name" value="Calcium-dependent phosphotriesterase"/>
    <property type="match status" value="1"/>
</dbReference>
<evidence type="ECO:0000259" key="6">
    <source>
        <dbReference type="Pfam" id="PF03088"/>
    </source>
</evidence>
<feature type="signal peptide" evidence="5">
    <location>
        <begin position="1"/>
        <end position="20"/>
    </location>
</feature>
<dbReference type="InterPro" id="IPR018119">
    <property type="entry name" value="Strictosidine_synth_cons-reg"/>
</dbReference>
<evidence type="ECO:0000256" key="3">
    <source>
        <dbReference type="ARBA" id="ARBA00022554"/>
    </source>
</evidence>
<dbReference type="Pfam" id="PF03088">
    <property type="entry name" value="Str_synth"/>
    <property type="match status" value="1"/>
</dbReference>
<comment type="similarity">
    <text evidence="2">Belongs to the strictosidine synthase family.</text>
</comment>
<dbReference type="AlphaFoldDB" id="A0A7J9B766"/>
<comment type="caution">
    <text evidence="7">The sequence shown here is derived from an EMBL/GenBank/DDBJ whole genome shotgun (WGS) entry which is preliminary data.</text>
</comment>
<evidence type="ECO:0000313" key="8">
    <source>
        <dbReference type="Proteomes" id="UP000593579"/>
    </source>
</evidence>
<evidence type="ECO:0000313" key="7">
    <source>
        <dbReference type="EMBL" id="MBA0732176.1"/>
    </source>
</evidence>
<dbReference type="Gene3D" id="2.120.10.30">
    <property type="entry name" value="TolB, C-terminal domain"/>
    <property type="match status" value="1"/>
</dbReference>
<reference evidence="7 8" key="1">
    <citation type="journal article" date="2019" name="Genome Biol. Evol.">
        <title>Insights into the evolution of the New World diploid cottons (Gossypium, subgenus Houzingenia) based on genome sequencing.</title>
        <authorList>
            <person name="Grover C.E."/>
            <person name="Arick M.A. 2nd"/>
            <person name="Thrash A."/>
            <person name="Conover J.L."/>
            <person name="Sanders W.S."/>
            <person name="Peterson D.G."/>
            <person name="Frelichowski J.E."/>
            <person name="Scheffler J.A."/>
            <person name="Scheffler B.E."/>
            <person name="Wendel J.F."/>
        </authorList>
    </citation>
    <scope>NUCLEOTIDE SEQUENCE [LARGE SCALE GENOMIC DNA]</scope>
    <source>
        <strain evidence="7">5</strain>
        <tissue evidence="7">Leaf</tissue>
    </source>
</reference>
<feature type="non-terminal residue" evidence="7">
    <location>
        <position position="362"/>
    </location>
</feature>
<name>A0A7J9B766_GOSGO</name>
<evidence type="ECO:0000256" key="5">
    <source>
        <dbReference type="SAM" id="SignalP"/>
    </source>
</evidence>
<feature type="chain" id="PRO_5029834252" description="Strictosidine synthase conserved region domain-containing protein" evidence="5">
    <location>
        <begin position="21"/>
        <end position="362"/>
    </location>
</feature>
<sequence>IKTKTTLVILFCFLSPIVSAISFTKIRLPKNATGPEALAFELTIPRFFTGIADGRILKYLGPTIGFEEFGFAAPNRPKSVCDGTETANPNPVCGRPLGMALHHRTNQLYVCDAFFGFGVLGPRGGLVTQLSIAADGEPYRFCNGVDVHQPTGNVYFTDASSIFDITQLDIAASVMDSTGRLLKYDAKTKLVTVLVRNLSFAAGVAVDEEEKFVMVTEFTANRTRKISLQGGGSVIATIQPTPDNIKRTRLNKFWLAAARVVPRMDSSLLPTGVRINGNGTVLETVNLERWYGNKSVSEVQEFGTKLYIVSRLVDFIGVLLKSDRPDQVWGVTVDGIDGHVQYVEYKGLLVICYECGCYGHTK</sequence>
<comment type="subcellular location">
    <subcellularLocation>
        <location evidence="1">Vacuole</location>
    </subcellularLocation>
</comment>
<dbReference type="EMBL" id="JABEZY010000001">
    <property type="protein sequence ID" value="MBA0732176.1"/>
    <property type="molecule type" value="Genomic_DNA"/>
</dbReference>
<dbReference type="PANTHER" id="PTHR10426">
    <property type="entry name" value="STRICTOSIDINE SYNTHASE-RELATED"/>
    <property type="match status" value="1"/>
</dbReference>
<keyword evidence="3" id="KW-0926">Vacuole</keyword>
<dbReference type="InterPro" id="IPR011042">
    <property type="entry name" value="6-blade_b-propeller_TolB-like"/>
</dbReference>
<dbReference type="GO" id="GO:0012505">
    <property type="term" value="C:endomembrane system"/>
    <property type="evidence" value="ECO:0007669"/>
    <property type="project" value="TreeGrafter"/>
</dbReference>
<dbReference type="OrthoDB" id="5307922at2759"/>
<dbReference type="GO" id="GO:0005773">
    <property type="term" value="C:vacuole"/>
    <property type="evidence" value="ECO:0007669"/>
    <property type="project" value="UniProtKB-SubCell"/>
</dbReference>
<evidence type="ECO:0000256" key="4">
    <source>
        <dbReference type="ARBA" id="ARBA00023180"/>
    </source>
</evidence>
<evidence type="ECO:0000256" key="2">
    <source>
        <dbReference type="ARBA" id="ARBA00009191"/>
    </source>
</evidence>
<feature type="domain" description="Strictosidine synthase conserved region" evidence="6">
    <location>
        <begin position="143"/>
        <end position="225"/>
    </location>
</feature>
<dbReference type="Proteomes" id="UP000593579">
    <property type="component" value="Unassembled WGS sequence"/>
</dbReference>
<protein>
    <recommendedName>
        <fullName evidence="6">Strictosidine synthase conserved region domain-containing protein</fullName>
    </recommendedName>
</protein>
<keyword evidence="8" id="KW-1185">Reference proteome</keyword>
<keyword evidence="5" id="KW-0732">Signal</keyword>
<evidence type="ECO:0000256" key="1">
    <source>
        <dbReference type="ARBA" id="ARBA00004116"/>
    </source>
</evidence>
<proteinExistence type="inferred from homology"/>
<dbReference type="GO" id="GO:0016787">
    <property type="term" value="F:hydrolase activity"/>
    <property type="evidence" value="ECO:0007669"/>
    <property type="project" value="TreeGrafter"/>
</dbReference>